<dbReference type="GeneID" id="106022288"/>
<feature type="compositionally biased region" description="Polar residues" evidence="1">
    <location>
        <begin position="42"/>
        <end position="51"/>
    </location>
</feature>
<feature type="region of interest" description="Disordered" evidence="1">
    <location>
        <begin position="21"/>
        <end position="55"/>
    </location>
</feature>
<protein>
    <submittedName>
        <fullName evidence="3">Uncharacterized protein LOC106022288 isoform X1</fullName>
    </submittedName>
</protein>
<evidence type="ECO:0000313" key="2">
    <source>
        <dbReference type="Proteomes" id="UP000886700"/>
    </source>
</evidence>
<accession>A0ABM2Y8E0</accession>
<evidence type="ECO:0000313" key="3">
    <source>
        <dbReference type="RefSeq" id="XP_040611101.1"/>
    </source>
</evidence>
<feature type="region of interest" description="Disordered" evidence="1">
    <location>
        <begin position="84"/>
        <end position="116"/>
    </location>
</feature>
<dbReference type="RefSeq" id="XP_040611101.1">
    <property type="nucleotide sequence ID" value="XM_040755167.1"/>
</dbReference>
<dbReference type="Proteomes" id="UP000886700">
    <property type="component" value="Unplaced"/>
</dbReference>
<gene>
    <name evidence="3" type="primary">LOC106022288</name>
</gene>
<name>A0ABM2Y8E0_MESAU</name>
<sequence length="278" mass="31152">MHSEETEAACDGDARRMDEYAASWGGERTSSPTMARKRRGTMTPSFSGSSKQLERCPDVPVEHEIVLCSPNDEQKCLETLVEMKPTKPRHVSPETASSATSPRVQKEPPQRKANVVSTKVRYVSPEPGSIATSPRFHQKPPLRMVEMTPRKFIYGSDTLRQMCWRCPVVHKVFKQPEIQASASIEGLQIEMEASPEHSNSTASPVCQQNPQGMIATMISNKRRCVCVIVKEFYQNQHMVPLNENKPQDISSTSRETPHIKTEGFLCVALTVLEFILPV</sequence>
<reference evidence="3" key="1">
    <citation type="submission" date="2025-08" db="UniProtKB">
        <authorList>
            <consortium name="RefSeq"/>
        </authorList>
    </citation>
    <scope>IDENTIFICATION</scope>
    <source>
        <tissue evidence="3">Liver</tissue>
    </source>
</reference>
<feature type="compositionally biased region" description="Polar residues" evidence="1">
    <location>
        <begin position="94"/>
        <end position="103"/>
    </location>
</feature>
<evidence type="ECO:0000256" key="1">
    <source>
        <dbReference type="SAM" id="MobiDB-lite"/>
    </source>
</evidence>
<organism evidence="2 3">
    <name type="scientific">Mesocricetus auratus</name>
    <name type="common">Golden hamster</name>
    <dbReference type="NCBI Taxonomy" id="10036"/>
    <lineage>
        <taxon>Eukaryota</taxon>
        <taxon>Metazoa</taxon>
        <taxon>Chordata</taxon>
        <taxon>Craniata</taxon>
        <taxon>Vertebrata</taxon>
        <taxon>Euteleostomi</taxon>
        <taxon>Mammalia</taxon>
        <taxon>Eutheria</taxon>
        <taxon>Euarchontoglires</taxon>
        <taxon>Glires</taxon>
        <taxon>Rodentia</taxon>
        <taxon>Myomorpha</taxon>
        <taxon>Muroidea</taxon>
        <taxon>Cricetidae</taxon>
        <taxon>Cricetinae</taxon>
        <taxon>Mesocricetus</taxon>
    </lineage>
</organism>
<keyword evidence="2" id="KW-1185">Reference proteome</keyword>
<proteinExistence type="predicted"/>